<evidence type="ECO:0000313" key="3">
    <source>
        <dbReference type="EMBL" id="WOE75294.1"/>
    </source>
</evidence>
<sequence length="235" mass="25631">MAGNIAIKDKHSVSAPQSKEAEARFNTPTPCPDFAQLLPRGKWLGLPAAIRRRFSRSAAGNSVISYHGMVVEQKANAAGWLITQAARLIGAPLPFSVCGPAAVTITSLPAHGSAPAGQIWSRQYGRQAGFPQVIHSVKRFAGPTGLEEYLGMGIGIALRLEADAQSLDFISDHYFLMLFGTRLRLPRWLSPGDLRIGHIAKGEHRFAFTLKLSHRLFGVMIEQVCLFEDEEKAPC</sequence>
<protein>
    <submittedName>
        <fullName evidence="3">DUF4166 domain-containing protein</fullName>
    </submittedName>
</protein>
<proteinExistence type="predicted"/>
<dbReference type="KEGG" id="acoa:RB602_00835"/>
<dbReference type="EMBL" id="CP136594">
    <property type="protein sequence ID" value="WOE75294.1"/>
    <property type="molecule type" value="Genomic_DNA"/>
</dbReference>
<dbReference type="Proteomes" id="UP001302429">
    <property type="component" value="Chromosome"/>
</dbReference>
<dbReference type="AlphaFoldDB" id="A0AA97F6K0"/>
<gene>
    <name evidence="3" type="ORF">RB602_00835</name>
</gene>
<keyword evidence="4" id="KW-1185">Reference proteome</keyword>
<name>A0AA97F6K0_9SPHN</name>
<evidence type="ECO:0000259" key="2">
    <source>
        <dbReference type="Pfam" id="PF13761"/>
    </source>
</evidence>
<organism evidence="3 4">
    <name type="scientific">Alterisphingorhabdus coralli</name>
    <dbReference type="NCBI Taxonomy" id="3071408"/>
    <lineage>
        <taxon>Bacteria</taxon>
        <taxon>Pseudomonadati</taxon>
        <taxon>Pseudomonadota</taxon>
        <taxon>Alphaproteobacteria</taxon>
        <taxon>Sphingomonadales</taxon>
        <taxon>Sphingomonadaceae</taxon>
        <taxon>Alterisphingorhabdus (ex Yan et al. 2024)</taxon>
    </lineage>
</organism>
<accession>A0AA97F6K0</accession>
<feature type="region of interest" description="Disordered" evidence="1">
    <location>
        <begin position="1"/>
        <end position="26"/>
    </location>
</feature>
<dbReference type="RefSeq" id="WP_317082076.1">
    <property type="nucleotide sequence ID" value="NZ_CP136594.1"/>
</dbReference>
<dbReference type="Pfam" id="PF13761">
    <property type="entry name" value="DUF4166"/>
    <property type="match status" value="1"/>
</dbReference>
<reference evidence="3 4" key="1">
    <citation type="submission" date="2023-10" db="EMBL/GenBank/DDBJ databases">
        <title>Complete genome sequence of a Sphingomonadaceae bacterium.</title>
        <authorList>
            <person name="Yan C."/>
        </authorList>
    </citation>
    <scope>NUCLEOTIDE SEQUENCE [LARGE SCALE GENOMIC DNA]</scope>
    <source>
        <strain evidence="3 4">SCSIO 66989</strain>
    </source>
</reference>
<evidence type="ECO:0000256" key="1">
    <source>
        <dbReference type="SAM" id="MobiDB-lite"/>
    </source>
</evidence>
<dbReference type="InterPro" id="IPR025311">
    <property type="entry name" value="DUF4166"/>
</dbReference>
<evidence type="ECO:0000313" key="4">
    <source>
        <dbReference type="Proteomes" id="UP001302429"/>
    </source>
</evidence>
<feature type="domain" description="DUF4166" evidence="2">
    <location>
        <begin position="46"/>
        <end position="223"/>
    </location>
</feature>